<organism evidence="2 3">
    <name type="scientific">Steinernema hermaphroditum</name>
    <dbReference type="NCBI Taxonomy" id="289476"/>
    <lineage>
        <taxon>Eukaryota</taxon>
        <taxon>Metazoa</taxon>
        <taxon>Ecdysozoa</taxon>
        <taxon>Nematoda</taxon>
        <taxon>Chromadorea</taxon>
        <taxon>Rhabditida</taxon>
        <taxon>Tylenchina</taxon>
        <taxon>Panagrolaimomorpha</taxon>
        <taxon>Strongyloidoidea</taxon>
        <taxon>Steinernematidae</taxon>
        <taxon>Steinernema</taxon>
    </lineage>
</organism>
<dbReference type="Proteomes" id="UP001175271">
    <property type="component" value="Unassembled WGS sequence"/>
</dbReference>
<dbReference type="InterPro" id="IPR000626">
    <property type="entry name" value="Ubiquitin-like_dom"/>
</dbReference>
<dbReference type="SUPFAM" id="SSF54236">
    <property type="entry name" value="Ubiquitin-like"/>
    <property type="match status" value="1"/>
</dbReference>
<dbReference type="PROSITE" id="PS50053">
    <property type="entry name" value="UBIQUITIN_2"/>
    <property type="match status" value="1"/>
</dbReference>
<protein>
    <recommendedName>
        <fullName evidence="1">Ubiquitin-like domain-containing protein</fullName>
    </recommendedName>
</protein>
<dbReference type="Pfam" id="PF00240">
    <property type="entry name" value="ubiquitin"/>
    <property type="match status" value="1"/>
</dbReference>
<feature type="domain" description="Ubiquitin-like" evidence="1">
    <location>
        <begin position="24"/>
        <end position="95"/>
    </location>
</feature>
<keyword evidence="3" id="KW-1185">Reference proteome</keyword>
<dbReference type="EMBL" id="JAUCMV010000005">
    <property type="protein sequence ID" value="KAK0396501.1"/>
    <property type="molecule type" value="Genomic_DNA"/>
</dbReference>
<evidence type="ECO:0000259" key="1">
    <source>
        <dbReference type="PROSITE" id="PS50053"/>
    </source>
</evidence>
<proteinExistence type="predicted"/>
<gene>
    <name evidence="2" type="ORF">QR680_001742</name>
</gene>
<comment type="caution">
    <text evidence="2">The sequence shown here is derived from an EMBL/GenBank/DDBJ whole genome shotgun (WGS) entry which is preliminary data.</text>
</comment>
<sequence>MHGMESTSSQAIRLNFLLSFQMLLKVIVYNKSRQYAGHSIIISAEPFDTVLRLKEKIEERTKIPSDIQHLMFGIDVPDNDKTVEQMNIQVGYTIYSTPTYIEVPSMPNL</sequence>
<dbReference type="InterPro" id="IPR029071">
    <property type="entry name" value="Ubiquitin-like_domsf"/>
</dbReference>
<accession>A0AA39GZS6</accession>
<reference evidence="2" key="1">
    <citation type="submission" date="2023-06" db="EMBL/GenBank/DDBJ databases">
        <title>Genomic analysis of the entomopathogenic nematode Steinernema hermaphroditum.</title>
        <authorList>
            <person name="Schwarz E.M."/>
            <person name="Heppert J.K."/>
            <person name="Baniya A."/>
            <person name="Schwartz H.T."/>
            <person name="Tan C.-H."/>
            <person name="Antoshechkin I."/>
            <person name="Sternberg P.W."/>
            <person name="Goodrich-Blair H."/>
            <person name="Dillman A.R."/>
        </authorList>
    </citation>
    <scope>NUCLEOTIDE SEQUENCE</scope>
    <source>
        <strain evidence="2">PS9179</strain>
        <tissue evidence="2">Whole animal</tissue>
    </source>
</reference>
<evidence type="ECO:0000313" key="3">
    <source>
        <dbReference type="Proteomes" id="UP001175271"/>
    </source>
</evidence>
<dbReference type="Gene3D" id="3.10.20.90">
    <property type="entry name" value="Phosphatidylinositol 3-kinase Catalytic Subunit, Chain A, domain 1"/>
    <property type="match status" value="1"/>
</dbReference>
<name>A0AA39GZS6_9BILA</name>
<evidence type="ECO:0000313" key="2">
    <source>
        <dbReference type="EMBL" id="KAK0396501.1"/>
    </source>
</evidence>
<dbReference type="AlphaFoldDB" id="A0AA39GZS6"/>